<dbReference type="AlphaFoldDB" id="A0A7W9SU69"/>
<evidence type="ECO:0000256" key="12">
    <source>
        <dbReference type="ARBA" id="ARBA00023139"/>
    </source>
</evidence>
<comment type="similarity">
    <text evidence="2">Belongs to the BexD/CtrA/VexA family.</text>
</comment>
<keyword evidence="7 15" id="KW-0732">Signal</keyword>
<evidence type="ECO:0000259" key="18">
    <source>
        <dbReference type="Pfam" id="PF22461"/>
    </source>
</evidence>
<feature type="signal peptide" evidence="15">
    <location>
        <begin position="1"/>
        <end position="20"/>
    </location>
</feature>
<dbReference type="InterPro" id="IPR003715">
    <property type="entry name" value="Poly_export_N"/>
</dbReference>
<feature type="domain" description="Polysaccharide export protein N-terminal" evidence="16">
    <location>
        <begin position="46"/>
        <end position="116"/>
    </location>
</feature>
<feature type="domain" description="SLBB" evidence="18">
    <location>
        <begin position="210"/>
        <end position="286"/>
    </location>
</feature>
<name>A0A7W9SU69_ARMRO</name>
<evidence type="ECO:0000256" key="9">
    <source>
        <dbReference type="ARBA" id="ARBA00023065"/>
    </source>
</evidence>
<sequence>MRSFYFITGLALVSSLPALAQTSTAPQTPPQAPIGQLVQDPITEPIQKNDHLRVIVAGEVKYSAELVTVSEDGTIELPFIGQVLVANNPTGRAARFIESRLKSAKYLKNPSVTVLIVARKAREVIVNGAVAGQGRRVLREGTRLSDVLEEANPAPLADLEHVEVLRGKATLKIDYKKYRNGQDSSQTTNPMLEDGDRVYVRLGQPTEGSVKIVGEVKDLTKPLLPITEGNTVSYLLSMVGGITELGDRKNVFLLRKGQRIPVPYEEIVAGASEKDIKLQDKDEIYVPRLEKPRQYTVYGGVRTPGPFPLQGKITVLQAVANAGPLEGAKRKDIQLARRLPDGSLPEKATKINLENGKQAALEIQDGDVLYIPDPSRKSGFDFNQALSTVGSLIWIRSLIR</sequence>
<protein>
    <submittedName>
        <fullName evidence="19">Protein involved in polysaccharide export with SLBB domain</fullName>
    </submittedName>
</protein>
<evidence type="ECO:0000313" key="19">
    <source>
        <dbReference type="EMBL" id="MBB6052731.1"/>
    </source>
</evidence>
<dbReference type="GO" id="GO:0015288">
    <property type="term" value="F:porin activity"/>
    <property type="evidence" value="ECO:0007669"/>
    <property type="project" value="UniProtKB-KW"/>
</dbReference>
<evidence type="ECO:0000256" key="4">
    <source>
        <dbReference type="ARBA" id="ARBA00022452"/>
    </source>
</evidence>
<keyword evidence="10" id="KW-0626">Porin</keyword>
<dbReference type="Pfam" id="PF02563">
    <property type="entry name" value="Poly_export"/>
    <property type="match status" value="1"/>
</dbReference>
<keyword evidence="4" id="KW-1134">Transmembrane beta strand</keyword>
<evidence type="ECO:0000313" key="20">
    <source>
        <dbReference type="Proteomes" id="UP000520814"/>
    </source>
</evidence>
<evidence type="ECO:0000256" key="15">
    <source>
        <dbReference type="SAM" id="SignalP"/>
    </source>
</evidence>
<dbReference type="InterPro" id="IPR054765">
    <property type="entry name" value="SLBB_dom"/>
</dbReference>
<accession>A0A7W9SU69</accession>
<evidence type="ECO:0000256" key="2">
    <source>
        <dbReference type="ARBA" id="ARBA00009450"/>
    </source>
</evidence>
<evidence type="ECO:0000256" key="8">
    <source>
        <dbReference type="ARBA" id="ARBA00023047"/>
    </source>
</evidence>
<evidence type="ECO:0000256" key="1">
    <source>
        <dbReference type="ARBA" id="ARBA00004571"/>
    </source>
</evidence>
<evidence type="ECO:0000256" key="7">
    <source>
        <dbReference type="ARBA" id="ARBA00022729"/>
    </source>
</evidence>
<evidence type="ECO:0000256" key="11">
    <source>
        <dbReference type="ARBA" id="ARBA00023136"/>
    </source>
</evidence>
<dbReference type="InterPro" id="IPR019554">
    <property type="entry name" value="Soluble_ligand-bd"/>
</dbReference>
<keyword evidence="5" id="KW-0762">Sugar transport</keyword>
<evidence type="ECO:0000256" key="5">
    <source>
        <dbReference type="ARBA" id="ARBA00022597"/>
    </source>
</evidence>
<dbReference type="GO" id="GO:0046930">
    <property type="term" value="C:pore complex"/>
    <property type="evidence" value="ECO:0007669"/>
    <property type="project" value="UniProtKB-KW"/>
</dbReference>
<keyword evidence="9" id="KW-0406">Ion transport</keyword>
<dbReference type="GO" id="GO:0015159">
    <property type="term" value="F:polysaccharide transmembrane transporter activity"/>
    <property type="evidence" value="ECO:0007669"/>
    <property type="project" value="InterPro"/>
</dbReference>
<dbReference type="Gene3D" id="3.10.560.10">
    <property type="entry name" value="Outer membrane lipoprotein wza domain like"/>
    <property type="match status" value="3"/>
</dbReference>
<organism evidence="19 20">
    <name type="scientific">Armatimonas rosea</name>
    <dbReference type="NCBI Taxonomy" id="685828"/>
    <lineage>
        <taxon>Bacteria</taxon>
        <taxon>Bacillati</taxon>
        <taxon>Armatimonadota</taxon>
        <taxon>Armatimonadia</taxon>
        <taxon>Armatimonadales</taxon>
        <taxon>Armatimonadaceae</taxon>
        <taxon>Armatimonas</taxon>
    </lineage>
</organism>
<comment type="caution">
    <text evidence="19">The sequence shown here is derived from an EMBL/GenBank/DDBJ whole genome shotgun (WGS) entry which is preliminary data.</text>
</comment>
<keyword evidence="3" id="KW-0813">Transport</keyword>
<feature type="domain" description="Soluble ligand binding" evidence="17">
    <location>
        <begin position="295"/>
        <end position="343"/>
    </location>
</feature>
<evidence type="ECO:0000259" key="16">
    <source>
        <dbReference type="Pfam" id="PF02563"/>
    </source>
</evidence>
<gene>
    <name evidence="19" type="ORF">HNQ39_004552</name>
</gene>
<dbReference type="GO" id="GO:0006811">
    <property type="term" value="P:monoatomic ion transport"/>
    <property type="evidence" value="ECO:0007669"/>
    <property type="project" value="UniProtKB-KW"/>
</dbReference>
<keyword evidence="6" id="KW-0812">Transmembrane</keyword>
<reference evidence="19 20" key="1">
    <citation type="submission" date="2020-08" db="EMBL/GenBank/DDBJ databases">
        <title>Genomic Encyclopedia of Type Strains, Phase IV (KMG-IV): sequencing the most valuable type-strain genomes for metagenomic binning, comparative biology and taxonomic classification.</title>
        <authorList>
            <person name="Goeker M."/>
        </authorList>
    </citation>
    <scope>NUCLEOTIDE SEQUENCE [LARGE SCALE GENOMIC DNA]</scope>
    <source>
        <strain evidence="19 20">DSM 23562</strain>
    </source>
</reference>
<proteinExistence type="inferred from homology"/>
<feature type="chain" id="PRO_5030955294" evidence="15">
    <location>
        <begin position="21"/>
        <end position="400"/>
    </location>
</feature>
<keyword evidence="14" id="KW-0449">Lipoprotein</keyword>
<dbReference type="GO" id="GO:0009279">
    <property type="term" value="C:cell outer membrane"/>
    <property type="evidence" value="ECO:0007669"/>
    <property type="project" value="UniProtKB-SubCell"/>
</dbReference>
<keyword evidence="12" id="KW-0564">Palmitate</keyword>
<dbReference type="Proteomes" id="UP000520814">
    <property type="component" value="Unassembled WGS sequence"/>
</dbReference>
<dbReference type="Pfam" id="PF10531">
    <property type="entry name" value="SLBB"/>
    <property type="match status" value="1"/>
</dbReference>
<dbReference type="InterPro" id="IPR049712">
    <property type="entry name" value="Poly_export"/>
</dbReference>
<evidence type="ECO:0000256" key="3">
    <source>
        <dbReference type="ARBA" id="ARBA00022448"/>
    </source>
</evidence>
<keyword evidence="20" id="KW-1185">Reference proteome</keyword>
<evidence type="ECO:0000259" key="17">
    <source>
        <dbReference type="Pfam" id="PF10531"/>
    </source>
</evidence>
<dbReference type="EMBL" id="JACHGW010000004">
    <property type="protein sequence ID" value="MBB6052731.1"/>
    <property type="molecule type" value="Genomic_DNA"/>
</dbReference>
<keyword evidence="13" id="KW-0998">Cell outer membrane</keyword>
<evidence type="ECO:0000256" key="13">
    <source>
        <dbReference type="ARBA" id="ARBA00023237"/>
    </source>
</evidence>
<comment type="subcellular location">
    <subcellularLocation>
        <location evidence="1">Cell outer membrane</location>
        <topology evidence="1">Multi-pass membrane protein</topology>
    </subcellularLocation>
</comment>
<keyword evidence="8" id="KW-0625">Polysaccharide transport</keyword>
<dbReference type="PANTHER" id="PTHR33619">
    <property type="entry name" value="POLYSACCHARIDE EXPORT PROTEIN GFCE-RELATED"/>
    <property type="match status" value="1"/>
</dbReference>
<keyword evidence="11" id="KW-0472">Membrane</keyword>
<evidence type="ECO:0000256" key="6">
    <source>
        <dbReference type="ARBA" id="ARBA00022692"/>
    </source>
</evidence>
<evidence type="ECO:0000256" key="14">
    <source>
        <dbReference type="ARBA" id="ARBA00023288"/>
    </source>
</evidence>
<dbReference type="RefSeq" id="WP_184202309.1">
    <property type="nucleotide sequence ID" value="NZ_JACHGW010000004.1"/>
</dbReference>
<dbReference type="Pfam" id="PF22461">
    <property type="entry name" value="SLBB_2"/>
    <property type="match status" value="1"/>
</dbReference>
<evidence type="ECO:0000256" key="10">
    <source>
        <dbReference type="ARBA" id="ARBA00023114"/>
    </source>
</evidence>
<dbReference type="PANTHER" id="PTHR33619:SF3">
    <property type="entry name" value="POLYSACCHARIDE EXPORT PROTEIN GFCE-RELATED"/>
    <property type="match status" value="1"/>
</dbReference>